<comment type="caution">
    <text evidence="2">The sequence shown here is derived from an EMBL/GenBank/DDBJ whole genome shotgun (WGS) entry which is preliminary data.</text>
</comment>
<keyword evidence="3" id="KW-1185">Reference proteome</keyword>
<evidence type="ECO:0000313" key="2">
    <source>
        <dbReference type="EMBL" id="KAJ1141074.1"/>
    </source>
</evidence>
<dbReference type="AlphaFoldDB" id="A0AAV7QKT4"/>
<reference evidence="2" key="1">
    <citation type="journal article" date="2022" name="bioRxiv">
        <title>Sequencing and chromosome-scale assembly of the giantPleurodeles waltlgenome.</title>
        <authorList>
            <person name="Brown T."/>
            <person name="Elewa A."/>
            <person name="Iarovenko S."/>
            <person name="Subramanian E."/>
            <person name="Araus A.J."/>
            <person name="Petzold A."/>
            <person name="Susuki M."/>
            <person name="Suzuki K.-i.T."/>
            <person name="Hayashi T."/>
            <person name="Toyoda A."/>
            <person name="Oliveira C."/>
            <person name="Osipova E."/>
            <person name="Leigh N.D."/>
            <person name="Simon A."/>
            <person name="Yun M.H."/>
        </authorList>
    </citation>
    <scope>NUCLEOTIDE SEQUENCE</scope>
    <source>
        <strain evidence="2">20211129_DDA</strain>
        <tissue evidence="2">Liver</tissue>
    </source>
</reference>
<sequence length="86" mass="9040">MLVVPGRYRRRTRATHPVPASTRRLGRRPPSPPGGPKQSIARAGTAAGSQGSARPSRLPRLHSGDVWPGLACSPRSLLSAPPESDG</sequence>
<evidence type="ECO:0000256" key="1">
    <source>
        <dbReference type="SAM" id="MobiDB-lite"/>
    </source>
</evidence>
<protein>
    <submittedName>
        <fullName evidence="2">Uncharacterized protein</fullName>
    </submittedName>
</protein>
<name>A0AAV7QKT4_PLEWA</name>
<dbReference type="EMBL" id="JANPWB010000010">
    <property type="protein sequence ID" value="KAJ1141074.1"/>
    <property type="molecule type" value="Genomic_DNA"/>
</dbReference>
<evidence type="ECO:0000313" key="3">
    <source>
        <dbReference type="Proteomes" id="UP001066276"/>
    </source>
</evidence>
<feature type="region of interest" description="Disordered" evidence="1">
    <location>
        <begin position="1"/>
        <end position="86"/>
    </location>
</feature>
<dbReference type="Proteomes" id="UP001066276">
    <property type="component" value="Chromosome 6"/>
</dbReference>
<proteinExistence type="predicted"/>
<accession>A0AAV7QKT4</accession>
<gene>
    <name evidence="2" type="ORF">NDU88_007410</name>
</gene>
<organism evidence="2 3">
    <name type="scientific">Pleurodeles waltl</name>
    <name type="common">Iberian ribbed newt</name>
    <dbReference type="NCBI Taxonomy" id="8319"/>
    <lineage>
        <taxon>Eukaryota</taxon>
        <taxon>Metazoa</taxon>
        <taxon>Chordata</taxon>
        <taxon>Craniata</taxon>
        <taxon>Vertebrata</taxon>
        <taxon>Euteleostomi</taxon>
        <taxon>Amphibia</taxon>
        <taxon>Batrachia</taxon>
        <taxon>Caudata</taxon>
        <taxon>Salamandroidea</taxon>
        <taxon>Salamandridae</taxon>
        <taxon>Pleurodelinae</taxon>
        <taxon>Pleurodeles</taxon>
    </lineage>
</organism>